<sequence>MRSIVLSALAVGFAQAYTVTNVRLFMFKNIDPLVVPGKYTSHIHSFFGPDAITANTKTSEELQNGCSTAKNPNDYSTYWVPTLYHVDGSNHTAVPIFRFSAYYVDVNSAEIAIPQNMKLLTGNATATSQDGVDGNAGMQWFCDSQAGEDKDNTVFPTETCKYHLQTLLLFPDCANPDTLEYVYSANPDWVDGYGKNRYPIGMKRIPCLRFSIRYDLRKILPDGWSGTSPLELVCGSSYCSHGDFINGWLPEAAENMVKDASSNDREYFQVLGPNGAGDEGSLCDAEDAQDSDPTHGTSDYWESVKMMGMNKNSTVPMKYPDEVTVYHKVAHDPSSSHSHKDAFHLQAVIISEAKQRPAARVHEDLVIYDYKRGKKADMPPFMLDQFKSTWELQEKAKTFWQQRILDIEARVRTLETESWDREDAVEDTGSAKK</sequence>
<keyword evidence="1" id="KW-0732">Signal</keyword>
<dbReference type="Gene3D" id="3.10.129.10">
    <property type="entry name" value="Hotdog Thioesterase"/>
    <property type="match status" value="1"/>
</dbReference>
<reference evidence="3 4" key="1">
    <citation type="submission" date="2017-05" db="EMBL/GenBank/DDBJ databases">
        <title>Genome sequence for an aflatoxigenic pathogen of Argentinian peanut, Aspergillus arachidicola.</title>
        <authorList>
            <person name="Moore G."/>
            <person name="Beltz S.B."/>
            <person name="Mack B.M."/>
        </authorList>
    </citation>
    <scope>NUCLEOTIDE SEQUENCE [LARGE SCALE GENOMIC DNA]</scope>
    <source>
        <strain evidence="3 4">CBS 117610</strain>
    </source>
</reference>
<evidence type="ECO:0000313" key="4">
    <source>
        <dbReference type="Proteomes" id="UP000231358"/>
    </source>
</evidence>
<dbReference type="Pfam" id="PF13279">
    <property type="entry name" value="4HBT_2"/>
    <property type="match status" value="1"/>
</dbReference>
<dbReference type="PANTHER" id="PTHR43662:SF12">
    <property type="entry name" value="DUF1996 DOMAIN-CONTAINING PROTEIN-RELATED"/>
    <property type="match status" value="1"/>
</dbReference>
<protein>
    <recommendedName>
        <fullName evidence="2">DUF1996 domain-containing protein</fullName>
    </recommendedName>
</protein>
<keyword evidence="4" id="KW-1185">Reference proteome</keyword>
<feature type="chain" id="PRO_5013949816" description="DUF1996 domain-containing protein" evidence="1">
    <location>
        <begin position="17"/>
        <end position="433"/>
    </location>
</feature>
<dbReference type="Pfam" id="PF09362">
    <property type="entry name" value="DUF1996"/>
    <property type="match status" value="1"/>
</dbReference>
<dbReference type="AlphaFoldDB" id="A0A2G7G754"/>
<dbReference type="Proteomes" id="UP000231358">
    <property type="component" value="Unassembled WGS sequence"/>
</dbReference>
<dbReference type="STRING" id="656916.A0A2G7G754"/>
<feature type="signal peptide" evidence="1">
    <location>
        <begin position="1"/>
        <end position="16"/>
    </location>
</feature>
<feature type="domain" description="DUF1996" evidence="2">
    <location>
        <begin position="31"/>
        <end position="248"/>
    </location>
</feature>
<dbReference type="PANTHER" id="PTHR43662">
    <property type="match status" value="1"/>
</dbReference>
<comment type="caution">
    <text evidence="3">The sequence shown here is derived from an EMBL/GenBank/DDBJ whole genome shotgun (WGS) entry which is preliminary data.</text>
</comment>
<evidence type="ECO:0000259" key="2">
    <source>
        <dbReference type="Pfam" id="PF09362"/>
    </source>
</evidence>
<gene>
    <name evidence="3" type="ORF">AARAC_008173</name>
</gene>
<evidence type="ECO:0000313" key="3">
    <source>
        <dbReference type="EMBL" id="PIG88445.1"/>
    </source>
</evidence>
<dbReference type="InterPro" id="IPR018535">
    <property type="entry name" value="DUF1996"/>
</dbReference>
<organism evidence="3 4">
    <name type="scientific">Aspergillus arachidicola</name>
    <dbReference type="NCBI Taxonomy" id="656916"/>
    <lineage>
        <taxon>Eukaryota</taxon>
        <taxon>Fungi</taxon>
        <taxon>Dikarya</taxon>
        <taxon>Ascomycota</taxon>
        <taxon>Pezizomycotina</taxon>
        <taxon>Eurotiomycetes</taxon>
        <taxon>Eurotiomycetidae</taxon>
        <taxon>Eurotiales</taxon>
        <taxon>Aspergillaceae</taxon>
        <taxon>Aspergillus</taxon>
        <taxon>Aspergillus subgen. Circumdati</taxon>
    </lineage>
</organism>
<evidence type="ECO:0000256" key="1">
    <source>
        <dbReference type="SAM" id="SignalP"/>
    </source>
</evidence>
<accession>A0A2G7G754</accession>
<dbReference type="EMBL" id="NEXV01000103">
    <property type="protein sequence ID" value="PIG88445.1"/>
    <property type="molecule type" value="Genomic_DNA"/>
</dbReference>
<proteinExistence type="predicted"/>
<name>A0A2G7G754_9EURO</name>